<dbReference type="EMBL" id="CAEY01000868">
    <property type="status" value="NOT_ANNOTATED_CDS"/>
    <property type="molecule type" value="Genomic_DNA"/>
</dbReference>
<reference evidence="1" key="2">
    <citation type="submission" date="2015-06" db="UniProtKB">
        <authorList>
            <consortium name="EnsemblMetazoa"/>
        </authorList>
    </citation>
    <scope>IDENTIFICATION</scope>
</reference>
<protein>
    <submittedName>
        <fullName evidence="1">Uncharacterized protein</fullName>
    </submittedName>
</protein>
<dbReference type="HOGENOM" id="CLU_2999062_0_0_1"/>
<organism evidence="1 2">
    <name type="scientific">Tetranychus urticae</name>
    <name type="common">Two-spotted spider mite</name>
    <dbReference type="NCBI Taxonomy" id="32264"/>
    <lineage>
        <taxon>Eukaryota</taxon>
        <taxon>Metazoa</taxon>
        <taxon>Ecdysozoa</taxon>
        <taxon>Arthropoda</taxon>
        <taxon>Chelicerata</taxon>
        <taxon>Arachnida</taxon>
        <taxon>Acari</taxon>
        <taxon>Acariformes</taxon>
        <taxon>Trombidiformes</taxon>
        <taxon>Prostigmata</taxon>
        <taxon>Eleutherengona</taxon>
        <taxon>Raphignathae</taxon>
        <taxon>Tetranychoidea</taxon>
        <taxon>Tetranychidae</taxon>
        <taxon>Tetranychus</taxon>
    </lineage>
</organism>
<name>T1L0Q9_TETUR</name>
<dbReference type="EnsemblMetazoa" id="tetur30g01600.1">
    <property type="protein sequence ID" value="tetur30g01600.1"/>
    <property type="gene ID" value="tetur30g01600"/>
</dbReference>
<keyword evidence="2" id="KW-1185">Reference proteome</keyword>
<reference evidence="2" key="1">
    <citation type="submission" date="2011-08" db="EMBL/GenBank/DDBJ databases">
        <authorList>
            <person name="Rombauts S."/>
        </authorList>
    </citation>
    <scope>NUCLEOTIDE SEQUENCE</scope>
    <source>
        <strain evidence="2">London</strain>
    </source>
</reference>
<evidence type="ECO:0000313" key="2">
    <source>
        <dbReference type="Proteomes" id="UP000015104"/>
    </source>
</evidence>
<evidence type="ECO:0000313" key="1">
    <source>
        <dbReference type="EnsemblMetazoa" id="tetur30g01600.1"/>
    </source>
</evidence>
<proteinExistence type="predicted"/>
<dbReference type="Proteomes" id="UP000015104">
    <property type="component" value="Unassembled WGS sequence"/>
</dbReference>
<sequence>MRGKSIFGSSTCSTRYISCALCEPKYVYSLCTLFKLVTLIELKKVINAAMFKDELPL</sequence>
<dbReference type="AlphaFoldDB" id="T1L0Q9"/>
<accession>T1L0Q9</accession>